<dbReference type="InterPro" id="IPR031709">
    <property type="entry name" value="PutAbiC"/>
</dbReference>
<keyword evidence="3" id="KW-1185">Reference proteome</keyword>
<feature type="transmembrane region" description="Helical" evidence="1">
    <location>
        <begin position="52"/>
        <end position="71"/>
    </location>
</feature>
<gene>
    <name evidence="2" type="ORF">EV680_10415</name>
</gene>
<feature type="transmembrane region" description="Helical" evidence="1">
    <location>
        <begin position="21"/>
        <end position="40"/>
    </location>
</feature>
<dbReference type="Proteomes" id="UP000294721">
    <property type="component" value="Unassembled WGS sequence"/>
</dbReference>
<dbReference type="Pfam" id="PF16872">
    <property type="entry name" value="putAbiC"/>
    <property type="match status" value="1"/>
</dbReference>
<evidence type="ECO:0000313" key="3">
    <source>
        <dbReference type="Proteomes" id="UP000294721"/>
    </source>
</evidence>
<organism evidence="2 3">
    <name type="scientific">Uruburuella suis</name>
    <dbReference type="NCBI Taxonomy" id="252130"/>
    <lineage>
        <taxon>Bacteria</taxon>
        <taxon>Pseudomonadati</taxon>
        <taxon>Pseudomonadota</taxon>
        <taxon>Betaproteobacteria</taxon>
        <taxon>Neisseriales</taxon>
        <taxon>Neisseriaceae</taxon>
        <taxon>Uruburuella</taxon>
    </lineage>
</organism>
<comment type="caution">
    <text evidence="2">The sequence shown here is derived from an EMBL/GenBank/DDBJ whole genome shotgun (WGS) entry which is preliminary data.</text>
</comment>
<proteinExistence type="predicted"/>
<accession>A0ABY2C4J6</accession>
<name>A0ABY2C4J6_9NEIS</name>
<keyword evidence="1" id="KW-1133">Transmembrane helix</keyword>
<keyword evidence="1" id="KW-0812">Transmembrane</keyword>
<sequence>MKSKLKISFLKCHSNILFNKKLLLFIICLFACMISFYTFFRVFQLEIGRNDFTNWMIMCGTIASAIGLVWFSSLTYKNQKNNEFYALFNVLLNEHNQLLDKIKEKPYSLHTLNKAIIGQFSNFTHKLTELDQRKLGEKYTDDKEKFHQSIAELIDTHFEFKPYLITLYHLLDYIYKNTKIDDTDKKECYGLVRGLLPSEIQFLVLFNAIHFDHYQFLIVESKLLEHLPITENWLRQQAMINSGALDKPRFWELDKNAKQIAPKLKNYILSTELIPLEAFGSSIYLKQST</sequence>
<evidence type="ECO:0000313" key="2">
    <source>
        <dbReference type="EMBL" id="TCP09150.1"/>
    </source>
</evidence>
<protein>
    <submittedName>
        <fullName evidence="2">Phage abortive infection protein</fullName>
    </submittedName>
</protein>
<reference evidence="2 3" key="1">
    <citation type="submission" date="2019-03" db="EMBL/GenBank/DDBJ databases">
        <title>Genomic Encyclopedia of Type Strains, Phase IV (KMG-IV): sequencing the most valuable type-strain genomes for metagenomic binning, comparative biology and taxonomic classification.</title>
        <authorList>
            <person name="Goeker M."/>
        </authorList>
    </citation>
    <scope>NUCLEOTIDE SEQUENCE [LARGE SCALE GENOMIC DNA]</scope>
    <source>
        <strain evidence="2 3">DSM 17474</strain>
    </source>
</reference>
<keyword evidence="1" id="KW-0472">Membrane</keyword>
<dbReference type="RefSeq" id="WP_132952796.1">
    <property type="nucleotide sequence ID" value="NZ_SLXE01000004.1"/>
</dbReference>
<evidence type="ECO:0000256" key="1">
    <source>
        <dbReference type="SAM" id="Phobius"/>
    </source>
</evidence>
<dbReference type="EMBL" id="SLXE01000004">
    <property type="protein sequence ID" value="TCP09150.1"/>
    <property type="molecule type" value="Genomic_DNA"/>
</dbReference>